<gene>
    <name evidence="4" type="ORF">GJ698_00955</name>
</gene>
<accession>A0A844CRV2</accession>
<dbReference type="EMBL" id="WKJL01000001">
    <property type="protein sequence ID" value="MRW82658.1"/>
    <property type="molecule type" value="Genomic_DNA"/>
</dbReference>
<dbReference type="GO" id="GO:0005737">
    <property type="term" value="C:cytoplasm"/>
    <property type="evidence" value="ECO:0007669"/>
    <property type="project" value="TreeGrafter"/>
</dbReference>
<organism evidence="4 5">
    <name type="scientific">Duganella aquatilis</name>
    <dbReference type="NCBI Taxonomy" id="2666082"/>
    <lineage>
        <taxon>Bacteria</taxon>
        <taxon>Pseudomonadati</taxon>
        <taxon>Pseudomonadota</taxon>
        <taxon>Betaproteobacteria</taxon>
        <taxon>Burkholderiales</taxon>
        <taxon>Oxalobacteraceae</taxon>
        <taxon>Telluria group</taxon>
        <taxon>Duganella</taxon>
    </lineage>
</organism>
<proteinExistence type="predicted"/>
<dbReference type="Gene3D" id="1.10.3210.10">
    <property type="entry name" value="Hypothetical protein af1432"/>
    <property type="match status" value="1"/>
</dbReference>
<feature type="domain" description="HD" evidence="3">
    <location>
        <begin position="16"/>
        <end position="178"/>
    </location>
</feature>
<keyword evidence="2" id="KW-0378">Hydrolase</keyword>
<evidence type="ECO:0000259" key="3">
    <source>
        <dbReference type="Pfam" id="PF13023"/>
    </source>
</evidence>
<dbReference type="GO" id="GO:0002953">
    <property type="term" value="F:5'-deoxynucleotidase activity"/>
    <property type="evidence" value="ECO:0007669"/>
    <property type="project" value="InterPro"/>
</dbReference>
<comment type="caution">
    <text evidence="4">The sequence shown here is derived from an EMBL/GenBank/DDBJ whole genome shotgun (WGS) entry which is preliminary data.</text>
</comment>
<evidence type="ECO:0000313" key="4">
    <source>
        <dbReference type="EMBL" id="MRW82658.1"/>
    </source>
</evidence>
<dbReference type="Pfam" id="PF13023">
    <property type="entry name" value="HD_3"/>
    <property type="match status" value="1"/>
</dbReference>
<dbReference type="InterPro" id="IPR039356">
    <property type="entry name" value="YfbR/HDDC2"/>
</dbReference>
<evidence type="ECO:0000313" key="5">
    <source>
        <dbReference type="Proteomes" id="UP000439986"/>
    </source>
</evidence>
<evidence type="ECO:0000256" key="1">
    <source>
        <dbReference type="ARBA" id="ARBA00022723"/>
    </source>
</evidence>
<protein>
    <submittedName>
        <fullName evidence="4">HD domain-containing protein</fullName>
    </submittedName>
</protein>
<reference evidence="4 5" key="1">
    <citation type="submission" date="2019-11" db="EMBL/GenBank/DDBJ databases">
        <title>Novel species isolated from a subtropical stream in China.</title>
        <authorList>
            <person name="Lu H."/>
        </authorList>
    </citation>
    <scope>NUCLEOTIDE SEQUENCE [LARGE SCALE GENOMIC DNA]</scope>
    <source>
        <strain evidence="4 5">FT26W</strain>
    </source>
</reference>
<dbReference type="InterPro" id="IPR006674">
    <property type="entry name" value="HD_domain"/>
</dbReference>
<dbReference type="AlphaFoldDB" id="A0A844CRV2"/>
<dbReference type="PANTHER" id="PTHR11845:SF13">
    <property type="entry name" value="5'-DEOXYNUCLEOTIDASE HDDC2"/>
    <property type="match status" value="1"/>
</dbReference>
<name>A0A844CRV2_9BURK</name>
<keyword evidence="1" id="KW-0479">Metal-binding</keyword>
<dbReference type="RefSeq" id="WP_154356348.1">
    <property type="nucleotide sequence ID" value="NZ_WKJL01000001.1"/>
</dbReference>
<dbReference type="GO" id="GO:0046872">
    <property type="term" value="F:metal ion binding"/>
    <property type="evidence" value="ECO:0007669"/>
    <property type="project" value="UniProtKB-KW"/>
</dbReference>
<sequence length="199" mass="22612">MHIDDLSRRIDFLREIDRLKSVIRQSPLLDASRKENSAEHSWHLAMYALVLADYATGAVDITRVMKMLLIHDIVEVDAGDMPIHGASNANQMDLEQQAAARIFGLLPDAANREFSQLWREFEAAESDEAQFAKALDRFQPLLVNVFTQGGTWSENHVRYEQVLERYGPTIQRGAPVLWELAHRWVASHFSVVDVTNAVT</sequence>
<dbReference type="SUPFAM" id="SSF109604">
    <property type="entry name" value="HD-domain/PDEase-like"/>
    <property type="match status" value="1"/>
</dbReference>
<evidence type="ECO:0000256" key="2">
    <source>
        <dbReference type="ARBA" id="ARBA00022801"/>
    </source>
</evidence>
<dbReference type="PANTHER" id="PTHR11845">
    <property type="entry name" value="5'-DEOXYNUCLEOTIDASE HDDC2"/>
    <property type="match status" value="1"/>
</dbReference>
<dbReference type="Proteomes" id="UP000439986">
    <property type="component" value="Unassembled WGS sequence"/>
</dbReference>
<keyword evidence="5" id="KW-1185">Reference proteome</keyword>